<keyword evidence="3" id="KW-1185">Reference proteome</keyword>
<evidence type="ECO:0000313" key="2">
    <source>
        <dbReference type="EMBL" id="SLN51244.1"/>
    </source>
</evidence>
<dbReference type="AlphaFoldDB" id="A0A1Y5SYT8"/>
<feature type="region of interest" description="Disordered" evidence="1">
    <location>
        <begin position="239"/>
        <end position="269"/>
    </location>
</feature>
<reference evidence="2 3" key="1">
    <citation type="submission" date="2017-03" db="EMBL/GenBank/DDBJ databases">
        <authorList>
            <person name="Afonso C.L."/>
            <person name="Miller P.J."/>
            <person name="Scott M.A."/>
            <person name="Spackman E."/>
            <person name="Goraichik I."/>
            <person name="Dimitrov K.M."/>
            <person name="Suarez D.L."/>
            <person name="Swayne D.E."/>
        </authorList>
    </citation>
    <scope>NUCLEOTIDE SEQUENCE [LARGE SCALE GENOMIC DNA]</scope>
    <source>
        <strain evidence="2 3">CECT 7680</strain>
    </source>
</reference>
<gene>
    <name evidence="2" type="ORF">PSA7680_02660</name>
</gene>
<sequence>MVDGGATGGLVAPVADHLVGDGRAVHDAGNLGHVEVESRLAHLLQLLAHAHVDHEGARRHQVARGDQLTEPDLVGHIVEDLAQPLPVAPVGRGGDAEDARLGIGVPHPVDDPPVTVGNGVMRLVDHQQVELRHGAEIAVAAQGRRHGEGDLAIPGLGGGIDHRGGHVRVDPAELLPVLGRQFIAMGQHAGLGAVAGHLARDGGQHDGLARSGRSNPERIAVGRERSEAALHEEFLAGTKAHGRALTRPRTGGPAWTARWGSGRRQSAWR</sequence>
<protein>
    <submittedName>
        <fullName evidence="2">Uncharacterized protein</fullName>
    </submittedName>
</protein>
<dbReference type="EMBL" id="FWFQ01000019">
    <property type="protein sequence ID" value="SLN51244.1"/>
    <property type="molecule type" value="Genomic_DNA"/>
</dbReference>
<evidence type="ECO:0000256" key="1">
    <source>
        <dbReference type="SAM" id="MobiDB-lite"/>
    </source>
</evidence>
<proteinExistence type="predicted"/>
<name>A0A1Y5SYT8_9RHOB</name>
<evidence type="ECO:0000313" key="3">
    <source>
        <dbReference type="Proteomes" id="UP000193409"/>
    </source>
</evidence>
<organism evidence="2 3">
    <name type="scientific">Pseudoruegeria aquimaris</name>
    <dbReference type="NCBI Taxonomy" id="393663"/>
    <lineage>
        <taxon>Bacteria</taxon>
        <taxon>Pseudomonadati</taxon>
        <taxon>Pseudomonadota</taxon>
        <taxon>Alphaproteobacteria</taxon>
        <taxon>Rhodobacterales</taxon>
        <taxon>Roseobacteraceae</taxon>
        <taxon>Pseudoruegeria</taxon>
    </lineage>
</organism>
<accession>A0A1Y5SYT8</accession>
<dbReference type="Proteomes" id="UP000193409">
    <property type="component" value="Unassembled WGS sequence"/>
</dbReference>